<protein>
    <submittedName>
        <fullName evidence="8">Transposase, IS605 OrfB family</fullName>
    </submittedName>
</protein>
<evidence type="ECO:0000256" key="4">
    <source>
        <dbReference type="ARBA" id="ARBA00023125"/>
    </source>
</evidence>
<dbReference type="Pfam" id="PF01385">
    <property type="entry name" value="OrfB_IS605"/>
    <property type="match status" value="1"/>
</dbReference>
<dbReference type="GO" id="GO:0003677">
    <property type="term" value="F:DNA binding"/>
    <property type="evidence" value="ECO:0007669"/>
    <property type="project" value="UniProtKB-KW"/>
</dbReference>
<dbReference type="EMBL" id="CAIT01000007">
    <property type="protein sequence ID" value="CCH54481.1"/>
    <property type="molecule type" value="Genomic_DNA"/>
</dbReference>
<comment type="similarity">
    <text evidence="2">In the N-terminal section; belongs to the transposase 2 family.</text>
</comment>
<dbReference type="Pfam" id="PF07282">
    <property type="entry name" value="Cas12f1-like_TNB"/>
    <property type="match status" value="1"/>
</dbReference>
<dbReference type="RefSeq" id="WP_009283059.1">
    <property type="nucleotide sequence ID" value="NZ_CAIT01000007.1"/>
</dbReference>
<evidence type="ECO:0000313" key="9">
    <source>
        <dbReference type="Proteomes" id="UP000009309"/>
    </source>
</evidence>
<dbReference type="Proteomes" id="UP000009309">
    <property type="component" value="Unassembled WGS sequence"/>
</dbReference>
<dbReference type="eggNOG" id="COG0675">
    <property type="taxonomic scope" value="Bacteria"/>
</dbReference>
<dbReference type="InterPro" id="IPR010095">
    <property type="entry name" value="Cas12f1-like_TNB"/>
</dbReference>
<keyword evidence="3" id="KW-0815">Transposition</keyword>
<feature type="domain" description="Cas12f1-like TNB" evidence="7">
    <location>
        <begin position="278"/>
        <end position="344"/>
    </location>
</feature>
<evidence type="ECO:0000313" key="8">
    <source>
        <dbReference type="EMBL" id="CCH54481.1"/>
    </source>
</evidence>
<dbReference type="InterPro" id="IPR051399">
    <property type="entry name" value="RNA-guided_DNA_endo/Transpos"/>
</dbReference>
<evidence type="ECO:0000256" key="2">
    <source>
        <dbReference type="ARBA" id="ARBA00011044"/>
    </source>
</evidence>
<evidence type="ECO:0000256" key="3">
    <source>
        <dbReference type="ARBA" id="ARBA00022578"/>
    </source>
</evidence>
<dbReference type="PANTHER" id="PTHR30405:SF11">
    <property type="entry name" value="RNA-GUIDED DNA ENDONUCLEASE RV2885C-RELATED"/>
    <property type="match status" value="1"/>
</dbReference>
<evidence type="ECO:0000256" key="1">
    <source>
        <dbReference type="ARBA" id="ARBA00008761"/>
    </source>
</evidence>
<feature type="domain" description="Probable transposase IS891/IS1136/IS1341" evidence="6">
    <location>
        <begin position="155"/>
        <end position="245"/>
    </location>
</feature>
<evidence type="ECO:0000256" key="5">
    <source>
        <dbReference type="ARBA" id="ARBA00023172"/>
    </source>
</evidence>
<dbReference type="STRING" id="1185876.BN8_03655"/>
<proteinExistence type="inferred from homology"/>
<dbReference type="AlphaFoldDB" id="I2GKQ5"/>
<gene>
    <name evidence="8" type="ORF">BN8_03655</name>
</gene>
<evidence type="ECO:0000259" key="6">
    <source>
        <dbReference type="Pfam" id="PF01385"/>
    </source>
</evidence>
<comment type="similarity">
    <text evidence="1">In the C-terminal section; belongs to the transposase 35 family.</text>
</comment>
<dbReference type="InterPro" id="IPR001959">
    <property type="entry name" value="Transposase"/>
</dbReference>
<name>I2GKQ5_9BACT</name>
<dbReference type="GO" id="GO:0032196">
    <property type="term" value="P:transposition"/>
    <property type="evidence" value="ECO:0007669"/>
    <property type="project" value="UniProtKB-KW"/>
</dbReference>
<reference evidence="8 9" key="1">
    <citation type="journal article" date="2012" name="J. Bacteriol.">
        <title>Genome Sequence of the Filamentous Bacterium Fibrisoma limi BUZ 3T.</title>
        <authorList>
            <person name="Filippini M."/>
            <person name="Qi W."/>
            <person name="Jaenicke S."/>
            <person name="Goesmann A."/>
            <person name="Smits T.H."/>
            <person name="Bagheri H.C."/>
        </authorList>
    </citation>
    <scope>NUCLEOTIDE SEQUENCE [LARGE SCALE GENOMIC DNA]</scope>
    <source>
        <strain evidence="9">BUZ 3T</strain>
    </source>
</reference>
<keyword evidence="9" id="KW-1185">Reference proteome</keyword>
<dbReference type="GO" id="GO:0006310">
    <property type="term" value="P:DNA recombination"/>
    <property type="evidence" value="ECO:0007669"/>
    <property type="project" value="UniProtKB-KW"/>
</dbReference>
<accession>I2GKQ5</accession>
<dbReference type="PANTHER" id="PTHR30405">
    <property type="entry name" value="TRANSPOSASE"/>
    <property type="match status" value="1"/>
</dbReference>
<evidence type="ECO:0000259" key="7">
    <source>
        <dbReference type="Pfam" id="PF07282"/>
    </source>
</evidence>
<keyword evidence="5" id="KW-0233">DNA recombination</keyword>
<comment type="caution">
    <text evidence="8">The sequence shown here is derived from an EMBL/GenBank/DDBJ whole genome shotgun (WGS) entry which is preliminary data.</text>
</comment>
<organism evidence="8 9">
    <name type="scientific">Fibrisoma limi BUZ 3</name>
    <dbReference type="NCBI Taxonomy" id="1185876"/>
    <lineage>
        <taxon>Bacteria</taxon>
        <taxon>Pseudomonadati</taxon>
        <taxon>Bacteroidota</taxon>
        <taxon>Cytophagia</taxon>
        <taxon>Cytophagales</taxon>
        <taxon>Spirosomataceae</taxon>
        <taxon>Fibrisoma</taxon>
    </lineage>
</organism>
<dbReference type="NCBIfam" id="NF040570">
    <property type="entry name" value="guided_TnpB"/>
    <property type="match status" value="1"/>
</dbReference>
<sequence length="360" mass="40855">MKLTAKIKLLPTKRQAELLLTTIKEANSVCNALSDWAWEKKKFKQFELHRERYYPTKETCQLSSQVIIRCISKVADSYKLDKSRKRIFRLTGAVAYDSRILTYNTTKKRVSIWAIEGRQKIAYVGGKHNEALLAYQKGESDLLYTKGKFFLLATCEVPDDQTETPEDVLGVDLGITNLATDSDGQSFSGATIEATRQWYQKRRSVLQSVGTKSAKRRLKKLSGGQRNFQKNTNHVISKQLVTKAKGTHRAIALEDLTGIRERATVRKAQRTKHTNWSFGQLRQHITYKAIRYGVPVLVVNPRNTSRTCNKCGYCKKANRKSQSEFVCRLCGHSANADENAALNIRNLGLINRPMVASQLH</sequence>
<dbReference type="NCBIfam" id="TIGR01766">
    <property type="entry name" value="IS200/IS605 family accessory protein TnpB-like domain"/>
    <property type="match status" value="1"/>
</dbReference>
<keyword evidence="4" id="KW-0238">DNA-binding</keyword>
<dbReference type="OrthoDB" id="1551477at2"/>